<gene>
    <name evidence="1" type="ORF">OXX778_LOCUS6268</name>
</gene>
<accession>A0A813S9C4</accession>
<keyword evidence="2" id="KW-1185">Reference proteome</keyword>
<dbReference type="OrthoDB" id="10657589at2759"/>
<dbReference type="EMBL" id="CAJNOC010000732">
    <property type="protein sequence ID" value="CAF0797055.1"/>
    <property type="molecule type" value="Genomic_DNA"/>
</dbReference>
<sequence length="405" mass="44693">MHNLKDDFKSFDDEPIENFKKFDDDDDEFKKIDLNLNFKKFDTQEEFKTIDLKSNFKRFNLIDHNKNLAFNPIRGPILSTEYFGINTEKLNSSTEKFKTFTEFCKESTELIKFSSEKFKCSDDILNYIKSHPDFRSMSKDNICYCSCYCISGGLHLLTFGTGFLAGSVAGLALTGHGLSNDAIMAIGTVAGSIAGAGVRTGAYIIITEIEGKPISAINLILEGTSGVFTGGLAGFLGAKAEIVKFNYNLIVKNTIKNGHYVYKYFDLESKGNIALISGKHTADHSGYGLIHILSQHPDVGNALGFSNSQITSALNGNWSMLKKIARSFVDILTTEPYGISAKGAADLIWKVGEKFIKVGLSYEEWMSFGSKVIIQANLISAKNVMQQFLSPTEIDAIADLILIIT</sequence>
<proteinExistence type="predicted"/>
<evidence type="ECO:0000313" key="1">
    <source>
        <dbReference type="EMBL" id="CAF0797055.1"/>
    </source>
</evidence>
<protein>
    <submittedName>
        <fullName evidence="1">Uncharacterized protein</fullName>
    </submittedName>
</protein>
<reference evidence="1" key="1">
    <citation type="submission" date="2021-02" db="EMBL/GenBank/DDBJ databases">
        <authorList>
            <person name="Nowell W R."/>
        </authorList>
    </citation>
    <scope>NUCLEOTIDE SEQUENCE</scope>
    <source>
        <strain evidence="1">Ploen Becks lab</strain>
    </source>
</reference>
<dbReference type="Proteomes" id="UP000663879">
    <property type="component" value="Unassembled WGS sequence"/>
</dbReference>
<comment type="caution">
    <text evidence="1">The sequence shown here is derived from an EMBL/GenBank/DDBJ whole genome shotgun (WGS) entry which is preliminary data.</text>
</comment>
<name>A0A813S9C4_9BILA</name>
<evidence type="ECO:0000313" key="2">
    <source>
        <dbReference type="Proteomes" id="UP000663879"/>
    </source>
</evidence>
<organism evidence="1 2">
    <name type="scientific">Brachionus calyciflorus</name>
    <dbReference type="NCBI Taxonomy" id="104777"/>
    <lineage>
        <taxon>Eukaryota</taxon>
        <taxon>Metazoa</taxon>
        <taxon>Spiralia</taxon>
        <taxon>Gnathifera</taxon>
        <taxon>Rotifera</taxon>
        <taxon>Eurotatoria</taxon>
        <taxon>Monogononta</taxon>
        <taxon>Pseudotrocha</taxon>
        <taxon>Ploima</taxon>
        <taxon>Brachionidae</taxon>
        <taxon>Brachionus</taxon>
    </lineage>
</organism>
<dbReference type="AlphaFoldDB" id="A0A813S9C4"/>